<dbReference type="HOGENOM" id="CLU_142363_0_0_1"/>
<comment type="function">
    <text evidence="1">Probable component of the endoplasmic reticulum-associated degradation (ERAD) pathway.</text>
</comment>
<evidence type="ECO:0000256" key="2">
    <source>
        <dbReference type="ARBA" id="ARBA00010545"/>
    </source>
</evidence>
<dbReference type="CDD" id="cd23996">
    <property type="entry name" value="LCL2-like"/>
    <property type="match status" value="1"/>
</dbReference>
<dbReference type="PANTHER" id="PTHR38425">
    <property type="entry name" value="LONG CHRONOLOGICAL LIFESPAN PROTEIN 2"/>
    <property type="match status" value="1"/>
</dbReference>
<dbReference type="GO" id="GO:0036503">
    <property type="term" value="P:ERAD pathway"/>
    <property type="evidence" value="ECO:0007669"/>
    <property type="project" value="TreeGrafter"/>
</dbReference>
<feature type="signal peptide" evidence="5">
    <location>
        <begin position="1"/>
        <end position="20"/>
    </location>
</feature>
<name>A0A022W2G2_TRIRU</name>
<feature type="chain" id="PRO_5001510639" description="Long chronological lifespan protein 2" evidence="5">
    <location>
        <begin position="21"/>
        <end position="122"/>
    </location>
</feature>
<reference evidence="6" key="1">
    <citation type="submission" date="2014-02" db="EMBL/GenBank/DDBJ databases">
        <title>The Genome Sequence of Trichophyton rubrum (morphotype fischeri) CBS 288.86.</title>
        <authorList>
            <consortium name="The Broad Institute Genomics Platform"/>
            <person name="Cuomo C.A."/>
            <person name="White T.C."/>
            <person name="Graser Y."/>
            <person name="Martinez-Rossi N."/>
            <person name="Heitman J."/>
            <person name="Young S.K."/>
            <person name="Zeng Q."/>
            <person name="Gargeya S."/>
            <person name="Abouelleil A."/>
            <person name="Alvarado L."/>
            <person name="Chapman S.B."/>
            <person name="Gainer-Dewar J."/>
            <person name="Goldberg J."/>
            <person name="Griggs A."/>
            <person name="Gujja S."/>
            <person name="Hansen M."/>
            <person name="Howarth C."/>
            <person name="Imamovic A."/>
            <person name="Larimer J."/>
            <person name="Martinez D."/>
            <person name="Murphy C."/>
            <person name="Pearson M.D."/>
            <person name="Persinoti G."/>
            <person name="Poon T."/>
            <person name="Priest M."/>
            <person name="Roberts A.D."/>
            <person name="Saif S."/>
            <person name="Shea T.D."/>
            <person name="Sykes S.N."/>
            <person name="Wortman J."/>
            <person name="Nusbaum C."/>
            <person name="Birren B."/>
        </authorList>
    </citation>
    <scope>NUCLEOTIDE SEQUENCE [LARGE SCALE GENOMIC DNA]</scope>
    <source>
        <strain evidence="6">CBS 288.86</strain>
    </source>
</reference>
<evidence type="ECO:0000256" key="5">
    <source>
        <dbReference type="SAM" id="SignalP"/>
    </source>
</evidence>
<gene>
    <name evidence="6" type="ORF">H103_04448</name>
</gene>
<dbReference type="PANTHER" id="PTHR38425:SF1">
    <property type="entry name" value="LONG CHRONOLOGICAL LIFESPAN PROTEIN 2"/>
    <property type="match status" value="1"/>
</dbReference>
<dbReference type="InterPro" id="IPR034543">
    <property type="entry name" value="LCL2"/>
</dbReference>
<evidence type="ECO:0000313" key="6">
    <source>
        <dbReference type="EMBL" id="EZF52484.1"/>
    </source>
</evidence>
<evidence type="ECO:0000256" key="4">
    <source>
        <dbReference type="ARBA" id="ARBA00022729"/>
    </source>
</evidence>
<organism evidence="6">
    <name type="scientific">Trichophyton rubrum CBS 288.86</name>
    <dbReference type="NCBI Taxonomy" id="1215330"/>
    <lineage>
        <taxon>Eukaryota</taxon>
        <taxon>Fungi</taxon>
        <taxon>Dikarya</taxon>
        <taxon>Ascomycota</taxon>
        <taxon>Pezizomycotina</taxon>
        <taxon>Eurotiomycetes</taxon>
        <taxon>Eurotiomycetidae</taxon>
        <taxon>Onygenales</taxon>
        <taxon>Arthrodermataceae</taxon>
        <taxon>Trichophyton</taxon>
    </lineage>
</organism>
<evidence type="ECO:0000256" key="1">
    <source>
        <dbReference type="ARBA" id="ARBA00002208"/>
    </source>
</evidence>
<protein>
    <recommendedName>
        <fullName evidence="3">Long chronological lifespan protein 2</fullName>
    </recommendedName>
</protein>
<sequence length="122" mass="13105">MVSMLRTALLGILFFTTAQAQFQFFEQMFGGGQQHHESSGQGGNVPSDSAWYQNAYSGAQCSNYLCPGTLACVAVPHHCPCAHPRVEEKFEFGEGSAICASKGGFKAGETARKIELARKGLL</sequence>
<proteinExistence type="inferred from homology"/>
<dbReference type="Proteomes" id="UP000023758">
    <property type="component" value="Unassembled WGS sequence"/>
</dbReference>
<comment type="similarity">
    <text evidence="2">Belongs to the LCL2 family.</text>
</comment>
<dbReference type="AlphaFoldDB" id="A0A022W2G2"/>
<dbReference type="EMBL" id="KK207848">
    <property type="protein sequence ID" value="EZF52484.1"/>
    <property type="molecule type" value="Genomic_DNA"/>
</dbReference>
<evidence type="ECO:0000256" key="3">
    <source>
        <dbReference type="ARBA" id="ARBA00018534"/>
    </source>
</evidence>
<dbReference type="OrthoDB" id="4173375at2759"/>
<accession>A0A022W2G2</accession>
<keyword evidence="4 5" id="KW-0732">Signal</keyword>